<dbReference type="GO" id="GO:0016740">
    <property type="term" value="F:transferase activity"/>
    <property type="evidence" value="ECO:0007669"/>
    <property type="project" value="UniProtKB-KW"/>
</dbReference>
<dbReference type="Proteomes" id="UP000625316">
    <property type="component" value="Unassembled WGS sequence"/>
</dbReference>
<evidence type="ECO:0000313" key="1">
    <source>
        <dbReference type="EMBL" id="MBE9032382.1"/>
    </source>
</evidence>
<reference evidence="1" key="1">
    <citation type="submission" date="2020-10" db="EMBL/GenBank/DDBJ databases">
        <authorList>
            <person name="Castelo-Branco R."/>
            <person name="Eusebio N."/>
            <person name="Adriana R."/>
            <person name="Vieira A."/>
            <person name="Brugerolle De Fraissinette N."/>
            <person name="Rezende De Castro R."/>
            <person name="Schneider M.P."/>
            <person name="Vasconcelos V."/>
            <person name="Leao P.N."/>
        </authorList>
    </citation>
    <scope>NUCLEOTIDE SEQUENCE</scope>
    <source>
        <strain evidence="1">LEGE 11480</strain>
    </source>
</reference>
<protein>
    <submittedName>
        <fullName evidence="1">Transferase hexapeptide repeat containing protein</fullName>
    </submittedName>
</protein>
<organism evidence="1 2">
    <name type="scientific">Romeriopsis navalis LEGE 11480</name>
    <dbReference type="NCBI Taxonomy" id="2777977"/>
    <lineage>
        <taxon>Bacteria</taxon>
        <taxon>Bacillati</taxon>
        <taxon>Cyanobacteriota</taxon>
        <taxon>Cyanophyceae</taxon>
        <taxon>Leptolyngbyales</taxon>
        <taxon>Leptolyngbyaceae</taxon>
        <taxon>Romeriopsis</taxon>
        <taxon>Romeriopsis navalis</taxon>
    </lineage>
</organism>
<proteinExistence type="predicted"/>
<gene>
    <name evidence="1" type="ORF">IQ266_21830</name>
</gene>
<name>A0A928VRF8_9CYAN</name>
<dbReference type="AlphaFoldDB" id="A0A928VRF8"/>
<dbReference type="RefSeq" id="WP_264327202.1">
    <property type="nucleotide sequence ID" value="NZ_JADEXQ010000102.1"/>
</dbReference>
<keyword evidence="2" id="KW-1185">Reference proteome</keyword>
<comment type="caution">
    <text evidence="1">The sequence shown here is derived from an EMBL/GenBank/DDBJ whole genome shotgun (WGS) entry which is preliminary data.</text>
</comment>
<evidence type="ECO:0000313" key="2">
    <source>
        <dbReference type="Proteomes" id="UP000625316"/>
    </source>
</evidence>
<dbReference type="EMBL" id="JADEXQ010000102">
    <property type="protein sequence ID" value="MBE9032382.1"/>
    <property type="molecule type" value="Genomic_DNA"/>
</dbReference>
<keyword evidence="1" id="KW-0808">Transferase</keyword>
<accession>A0A928VRF8</accession>
<sequence>MTTTKQTVEQRLKHLEAELARIDVVLRNSTLQSTSPENSSSWLDQLAGSISNEALFDESLEYGKQHRQNS</sequence>